<evidence type="ECO:0000256" key="5">
    <source>
        <dbReference type="HAMAP-Rule" id="MF_01185"/>
    </source>
</evidence>
<keyword evidence="6" id="KW-0282">Flagellum</keyword>
<dbReference type="InterPro" id="IPR003775">
    <property type="entry name" value="Flagellar_assembly_factor_FliW"/>
</dbReference>
<accession>A0A3D8IT69</accession>
<comment type="function">
    <text evidence="5">Acts as an anti-CsrA protein, binds CsrA and prevents it from repressing translation of its target genes, one of which is flagellin. Binds to flagellin and participates in the assembly of the flagellum.</text>
</comment>
<dbReference type="NCBIfam" id="NF009790">
    <property type="entry name" value="PRK13282.1"/>
    <property type="match status" value="1"/>
</dbReference>
<dbReference type="PANTHER" id="PTHR39190">
    <property type="entry name" value="FLAGELLAR ASSEMBLY FACTOR FLIW"/>
    <property type="match status" value="1"/>
</dbReference>
<reference evidence="6 7" key="1">
    <citation type="submission" date="2018-04" db="EMBL/GenBank/DDBJ databases">
        <title>Novel Campyloabacter and Helicobacter Species and Strains.</title>
        <authorList>
            <person name="Mannion A.J."/>
            <person name="Shen Z."/>
            <person name="Fox J.G."/>
        </authorList>
    </citation>
    <scope>NUCLEOTIDE SEQUENCE [LARGE SCALE GENOMIC DNA]</scope>
    <source>
        <strain evidence="6 7">MIT 12-6600</strain>
    </source>
</reference>
<dbReference type="InterPro" id="IPR024046">
    <property type="entry name" value="Flagellar_assmbl_FliW_dom_sf"/>
</dbReference>
<evidence type="ECO:0000256" key="1">
    <source>
        <dbReference type="ARBA" id="ARBA00022490"/>
    </source>
</evidence>
<dbReference type="RefSeq" id="WP_115570356.1">
    <property type="nucleotide sequence ID" value="NZ_NXLT01000001.1"/>
</dbReference>
<evidence type="ECO:0000313" key="6">
    <source>
        <dbReference type="EMBL" id="RDU68402.1"/>
    </source>
</evidence>
<dbReference type="Gene3D" id="2.30.290.10">
    <property type="entry name" value="BH3618-like"/>
    <property type="match status" value="1"/>
</dbReference>
<protein>
    <recommendedName>
        <fullName evidence="5">Flagellar assembly factor FliW</fullName>
    </recommendedName>
</protein>
<dbReference type="PANTHER" id="PTHR39190:SF1">
    <property type="entry name" value="FLAGELLAR ASSEMBLY FACTOR FLIW"/>
    <property type="match status" value="1"/>
</dbReference>
<comment type="similarity">
    <text evidence="5">Belongs to the FliW family.</text>
</comment>
<dbReference type="GO" id="GO:0006417">
    <property type="term" value="P:regulation of translation"/>
    <property type="evidence" value="ECO:0007669"/>
    <property type="project" value="UniProtKB-KW"/>
</dbReference>
<dbReference type="OrthoDB" id="5372942at2"/>
<dbReference type="Proteomes" id="UP000256514">
    <property type="component" value="Unassembled WGS sequence"/>
</dbReference>
<keyword evidence="6" id="KW-0966">Cell projection</keyword>
<evidence type="ECO:0000313" key="7">
    <source>
        <dbReference type="Proteomes" id="UP000256514"/>
    </source>
</evidence>
<dbReference type="Pfam" id="PF02623">
    <property type="entry name" value="FliW"/>
    <property type="match status" value="1"/>
</dbReference>
<comment type="subcellular location">
    <subcellularLocation>
        <location evidence="5">Cytoplasm</location>
    </subcellularLocation>
</comment>
<proteinExistence type="inferred from homology"/>
<comment type="caution">
    <text evidence="6">The sequence shown here is derived from an EMBL/GenBank/DDBJ whole genome shotgun (WGS) entry which is preliminary data.</text>
</comment>
<evidence type="ECO:0000256" key="4">
    <source>
        <dbReference type="ARBA" id="ARBA00023186"/>
    </source>
</evidence>
<keyword evidence="4 5" id="KW-0143">Chaperone</keyword>
<comment type="subunit">
    <text evidence="5">Interacts with translational regulator CsrA and flagellin(s).</text>
</comment>
<keyword evidence="6" id="KW-0969">Cilium</keyword>
<gene>
    <name evidence="5" type="primary">fliW</name>
    <name evidence="6" type="ORF">CQA54_00930</name>
</gene>
<dbReference type="GO" id="GO:0044780">
    <property type="term" value="P:bacterial-type flagellum assembly"/>
    <property type="evidence" value="ECO:0007669"/>
    <property type="project" value="UniProtKB-UniRule"/>
</dbReference>
<name>A0A3D8IT69_9HELI</name>
<dbReference type="SUPFAM" id="SSF141457">
    <property type="entry name" value="BH3618-like"/>
    <property type="match status" value="1"/>
</dbReference>
<evidence type="ECO:0000256" key="2">
    <source>
        <dbReference type="ARBA" id="ARBA00022795"/>
    </source>
</evidence>
<dbReference type="AlphaFoldDB" id="A0A3D8IT69"/>
<dbReference type="GO" id="GO:0005737">
    <property type="term" value="C:cytoplasm"/>
    <property type="evidence" value="ECO:0007669"/>
    <property type="project" value="UniProtKB-SubCell"/>
</dbReference>
<evidence type="ECO:0000256" key="3">
    <source>
        <dbReference type="ARBA" id="ARBA00022845"/>
    </source>
</evidence>
<keyword evidence="1 5" id="KW-0963">Cytoplasm</keyword>
<dbReference type="HAMAP" id="MF_01185">
    <property type="entry name" value="FliW"/>
    <property type="match status" value="1"/>
</dbReference>
<dbReference type="EMBL" id="NXLT01000001">
    <property type="protein sequence ID" value="RDU68402.1"/>
    <property type="molecule type" value="Genomic_DNA"/>
</dbReference>
<organism evidence="6 7">
    <name type="scientific">Helicobacter equorum</name>
    <dbReference type="NCBI Taxonomy" id="361872"/>
    <lineage>
        <taxon>Bacteria</taxon>
        <taxon>Pseudomonadati</taxon>
        <taxon>Campylobacterota</taxon>
        <taxon>Epsilonproteobacteria</taxon>
        <taxon>Campylobacterales</taxon>
        <taxon>Helicobacteraceae</taxon>
        <taxon>Helicobacter</taxon>
    </lineage>
</organism>
<keyword evidence="2 5" id="KW-1005">Bacterial flagellum biogenesis</keyword>
<keyword evidence="3 5" id="KW-0810">Translation regulation</keyword>
<keyword evidence="7" id="KW-1185">Reference proteome</keyword>
<sequence>MIFEVKSPILGFERVTRMEFEKIDELFMRVSNPDGDGGVPTFTLVNPFLLRNYEFEIPTALKLLLDLDNCKNLLVANIMVLQSPIEDSTINFLAPLVFNFDNHTMAQVVLDSINYPQYSIAEPIRVYCDKSETSTQATN</sequence>